<gene>
    <name evidence="1" type="ORF">GAK35_04308</name>
</gene>
<proteinExistence type="predicted"/>
<name>A0A7V8FSM3_9BURK</name>
<dbReference type="Proteomes" id="UP000462435">
    <property type="component" value="Unassembled WGS sequence"/>
</dbReference>
<dbReference type="EMBL" id="WNDX01000247">
    <property type="protein sequence ID" value="KAF1034252.1"/>
    <property type="molecule type" value="Genomic_DNA"/>
</dbReference>
<organism evidence="1 2">
    <name type="scientific">Herbaspirillum frisingense</name>
    <dbReference type="NCBI Taxonomy" id="92645"/>
    <lineage>
        <taxon>Bacteria</taxon>
        <taxon>Pseudomonadati</taxon>
        <taxon>Pseudomonadota</taxon>
        <taxon>Betaproteobacteria</taxon>
        <taxon>Burkholderiales</taxon>
        <taxon>Oxalobacteraceae</taxon>
        <taxon>Herbaspirillum</taxon>
    </lineage>
</organism>
<sequence>MAPKELIERMPPNAQSRLVNFRMTEEELQEANLYAQETYRSRALFIRLMYLRGLGDYKMALAED</sequence>
<dbReference type="AlphaFoldDB" id="A0A7V8FSM3"/>
<comment type="caution">
    <text evidence="1">The sequence shown here is derived from an EMBL/GenBank/DDBJ whole genome shotgun (WGS) entry which is preliminary data.</text>
</comment>
<reference evidence="2" key="1">
    <citation type="journal article" date="2020" name="MBio">
        <title>Horizontal gene transfer to a defensive symbiont with a reduced genome amongst a multipartite beetle microbiome.</title>
        <authorList>
            <person name="Waterworth S.C."/>
            <person name="Florez L.V."/>
            <person name="Rees E.R."/>
            <person name="Hertweck C."/>
            <person name="Kaltenpoth M."/>
            <person name="Kwan J.C."/>
        </authorList>
    </citation>
    <scope>NUCLEOTIDE SEQUENCE [LARGE SCALE GENOMIC DNA]</scope>
</reference>
<protein>
    <submittedName>
        <fullName evidence="1">Uncharacterized protein</fullName>
    </submittedName>
</protein>
<accession>A0A7V8FSM3</accession>
<evidence type="ECO:0000313" key="2">
    <source>
        <dbReference type="Proteomes" id="UP000462435"/>
    </source>
</evidence>
<evidence type="ECO:0000313" key="1">
    <source>
        <dbReference type="EMBL" id="KAF1034252.1"/>
    </source>
</evidence>